<dbReference type="PANTHER" id="PTHR48021:SF46">
    <property type="entry name" value="MAJOR FACILITATOR SUPERFAMILY (MFS) PROFILE DOMAIN-CONTAINING PROTEIN"/>
    <property type="match status" value="1"/>
</dbReference>
<feature type="transmembrane region" description="Helical" evidence="8">
    <location>
        <begin position="225"/>
        <end position="245"/>
    </location>
</feature>
<evidence type="ECO:0000256" key="1">
    <source>
        <dbReference type="ARBA" id="ARBA00004651"/>
    </source>
</evidence>
<dbReference type="InterPro" id="IPR005829">
    <property type="entry name" value="Sugar_transporter_CS"/>
</dbReference>
<evidence type="ECO:0000256" key="6">
    <source>
        <dbReference type="ARBA" id="ARBA00022989"/>
    </source>
</evidence>
<protein>
    <recommendedName>
        <fullName evidence="9">Major facilitator superfamily (MFS) profile domain-containing protein</fullName>
    </recommendedName>
</protein>
<organism evidence="10 11">
    <name type="scientific">Rhynocoris fuscipes</name>
    <dbReference type="NCBI Taxonomy" id="488301"/>
    <lineage>
        <taxon>Eukaryota</taxon>
        <taxon>Metazoa</taxon>
        <taxon>Ecdysozoa</taxon>
        <taxon>Arthropoda</taxon>
        <taxon>Hexapoda</taxon>
        <taxon>Insecta</taxon>
        <taxon>Pterygota</taxon>
        <taxon>Neoptera</taxon>
        <taxon>Paraneoptera</taxon>
        <taxon>Hemiptera</taxon>
        <taxon>Heteroptera</taxon>
        <taxon>Panheteroptera</taxon>
        <taxon>Cimicomorpha</taxon>
        <taxon>Reduviidae</taxon>
        <taxon>Harpactorinae</taxon>
        <taxon>Harpactorini</taxon>
        <taxon>Rhynocoris</taxon>
    </lineage>
</organism>
<proteinExistence type="predicted"/>
<comment type="subcellular location">
    <subcellularLocation>
        <location evidence="1">Cell membrane</location>
        <topology evidence="1">Multi-pass membrane protein</topology>
    </subcellularLocation>
</comment>
<feature type="transmembrane region" description="Helical" evidence="8">
    <location>
        <begin position="83"/>
        <end position="106"/>
    </location>
</feature>
<feature type="transmembrane region" description="Helical" evidence="8">
    <location>
        <begin position="118"/>
        <end position="136"/>
    </location>
</feature>
<dbReference type="EMBL" id="JAPXFL010000010">
    <property type="protein sequence ID" value="KAK9500625.1"/>
    <property type="molecule type" value="Genomic_DNA"/>
</dbReference>
<dbReference type="AlphaFoldDB" id="A0AAW1CWR1"/>
<keyword evidence="4" id="KW-0762">Sugar transport</keyword>
<comment type="caution">
    <text evidence="10">The sequence shown here is derived from an EMBL/GenBank/DDBJ whole genome shotgun (WGS) entry which is preliminary data.</text>
</comment>
<feature type="transmembrane region" description="Helical" evidence="8">
    <location>
        <begin position="326"/>
        <end position="347"/>
    </location>
</feature>
<keyword evidence="11" id="KW-1185">Reference proteome</keyword>
<name>A0AAW1CWR1_9HEMI</name>
<evidence type="ECO:0000256" key="3">
    <source>
        <dbReference type="ARBA" id="ARBA00022475"/>
    </source>
</evidence>
<dbReference type="PANTHER" id="PTHR48021">
    <property type="match status" value="1"/>
</dbReference>
<dbReference type="GO" id="GO:0022857">
    <property type="term" value="F:transmembrane transporter activity"/>
    <property type="evidence" value="ECO:0007669"/>
    <property type="project" value="InterPro"/>
</dbReference>
<evidence type="ECO:0000256" key="8">
    <source>
        <dbReference type="SAM" id="Phobius"/>
    </source>
</evidence>
<gene>
    <name evidence="10" type="ORF">O3M35_001858</name>
</gene>
<dbReference type="SUPFAM" id="SSF103473">
    <property type="entry name" value="MFS general substrate transporter"/>
    <property type="match status" value="1"/>
</dbReference>
<feature type="transmembrane region" description="Helical" evidence="8">
    <location>
        <begin position="292"/>
        <end position="314"/>
    </location>
</feature>
<dbReference type="InterPro" id="IPR020846">
    <property type="entry name" value="MFS_dom"/>
</dbReference>
<feature type="transmembrane region" description="Helical" evidence="8">
    <location>
        <begin position="59"/>
        <end position="77"/>
    </location>
</feature>
<dbReference type="Proteomes" id="UP001461498">
    <property type="component" value="Unassembled WGS sequence"/>
</dbReference>
<reference evidence="10 11" key="1">
    <citation type="submission" date="2022-12" db="EMBL/GenBank/DDBJ databases">
        <title>Chromosome-level genome assembly of true bugs.</title>
        <authorList>
            <person name="Ma L."/>
            <person name="Li H."/>
        </authorList>
    </citation>
    <scope>NUCLEOTIDE SEQUENCE [LARGE SCALE GENOMIC DNA]</scope>
    <source>
        <strain evidence="10">Lab_2022b</strain>
    </source>
</reference>
<evidence type="ECO:0000313" key="11">
    <source>
        <dbReference type="Proteomes" id="UP001461498"/>
    </source>
</evidence>
<keyword evidence="2" id="KW-0813">Transport</keyword>
<dbReference type="PROSITE" id="PS00216">
    <property type="entry name" value="SUGAR_TRANSPORT_1"/>
    <property type="match status" value="2"/>
</dbReference>
<dbReference type="InterPro" id="IPR050549">
    <property type="entry name" value="MFS_Trehalose_Transporter"/>
</dbReference>
<keyword evidence="7 8" id="KW-0472">Membrane</keyword>
<evidence type="ECO:0000256" key="5">
    <source>
        <dbReference type="ARBA" id="ARBA00022692"/>
    </source>
</evidence>
<keyword evidence="5 8" id="KW-0812">Transmembrane</keyword>
<feature type="transmembrane region" description="Helical" evidence="8">
    <location>
        <begin position="391"/>
        <end position="413"/>
    </location>
</feature>
<keyword evidence="3" id="KW-1003">Cell membrane</keyword>
<dbReference type="FunFam" id="1.20.1250.20:FF:000218">
    <property type="entry name" value="facilitated trehalose transporter Tret1"/>
    <property type="match status" value="1"/>
</dbReference>
<dbReference type="PROSITE" id="PS50850">
    <property type="entry name" value="MFS"/>
    <property type="match status" value="1"/>
</dbReference>
<evidence type="ECO:0000256" key="4">
    <source>
        <dbReference type="ARBA" id="ARBA00022597"/>
    </source>
</evidence>
<dbReference type="InterPro" id="IPR036259">
    <property type="entry name" value="MFS_trans_sf"/>
</dbReference>
<evidence type="ECO:0000256" key="7">
    <source>
        <dbReference type="ARBA" id="ARBA00023136"/>
    </source>
</evidence>
<evidence type="ECO:0000313" key="10">
    <source>
        <dbReference type="EMBL" id="KAK9500625.1"/>
    </source>
</evidence>
<dbReference type="InterPro" id="IPR005828">
    <property type="entry name" value="MFS_sugar_transport-like"/>
</dbReference>
<evidence type="ECO:0000256" key="2">
    <source>
        <dbReference type="ARBA" id="ARBA00022448"/>
    </source>
</evidence>
<accession>A0AAW1CWR1</accession>
<feature type="transmembrane region" description="Helical" evidence="8">
    <location>
        <begin position="265"/>
        <end position="283"/>
    </location>
</feature>
<feature type="domain" description="Major facilitator superfamily (MFS) profile" evidence="9">
    <location>
        <begin position="1"/>
        <end position="417"/>
    </location>
</feature>
<keyword evidence="6 8" id="KW-1133">Transmembrane helix</keyword>
<evidence type="ECO:0000259" key="9">
    <source>
        <dbReference type="PROSITE" id="PS50850"/>
    </source>
</evidence>
<sequence>MTAICFTWLEPLMARLTGKHSEIPMNTDHTSWLVASVEFGEVFITVPAGLLADRYGRKPLLLMTGPMCMVSWILILTTRSLPVLFVVRIIQGAAVAIVYTVAPMYIAEISEPRIRGELSGHFQTMWYVGILYVYVTGPYLSYQNYTYCCAVIPIVFFALFVMMPESPYYLLMRERSKDAERSLVWLRATKQVDDEFDAIRNSVQEDMKRKGSWRDLIATKKDRKAFYIVQIVCFIKYLNGMPAIVSYSTRTFAASRAGILTHSQLTIAMGVILCVTTFFAAFMSDSVGRRPLLIISTMGSVLFNLIVGAYLYLAEETHIDVTSYQWIMYSAVAGFCIVSNIGLGPLMQTIQAEFFPSHTRGIGSGITEVTASVATFFNLKQYQTIADLFGIYMNFWIFAFFGLIGGLTLCFVLPETAGKSLGQIQHEFEDSVVVEKIGSNDTMNGSIQPEVVVTKQIVNSKSEATKL</sequence>
<feature type="transmembrane region" description="Helical" evidence="8">
    <location>
        <begin position="142"/>
        <end position="163"/>
    </location>
</feature>
<dbReference type="GO" id="GO:0005886">
    <property type="term" value="C:plasma membrane"/>
    <property type="evidence" value="ECO:0007669"/>
    <property type="project" value="UniProtKB-SubCell"/>
</dbReference>
<dbReference type="Pfam" id="PF00083">
    <property type="entry name" value="Sugar_tr"/>
    <property type="match status" value="1"/>
</dbReference>
<dbReference type="Gene3D" id="1.20.1250.20">
    <property type="entry name" value="MFS general substrate transporter like domains"/>
    <property type="match status" value="1"/>
</dbReference>